<dbReference type="Pfam" id="PF07690">
    <property type="entry name" value="MFS_1"/>
    <property type="match status" value="1"/>
</dbReference>
<name>A0A1I4V8E2_PSUAM</name>
<sequence length="428" mass="42929">MPSSETQTSDSPTPPASAPTSAPAAALTVAVLALLTAVAPLAIDMYLPAFPQMATELGAGASQIQLTLTACLLGLALGQLFVGPLSDTTGRRRPLLVGSLICVLAGIACALAPTAELLAVARFVQGLSGAVGVVLARAVVSDTARGPAAAKLLGVLMIISVIAPVVAPLSGGAIIATLGWRAVFWVLAALALVMFLGVLAFVPESLPASARTRGGIRTTLRGAGEALANRTYLGYLLTFCFSFAALFAYIAASPFVMQSVMGLSAGQYSLLFGLNALVITATSAVAAALAGRVAYRRMIMIGLTVGVVVAAGLLVAVVNGVPLVPTLVLFAVFQGSMGFIFANATTLALAETGHNAGTGSAFLGFLQFLLAAAVAPLVGIMGEQTAVPMALAMVVSIVLAVLAFAVLTRAQPAPAAGDGTTEPVEATG</sequence>
<dbReference type="InterPro" id="IPR011701">
    <property type="entry name" value="MFS"/>
</dbReference>
<organism evidence="11 12">
    <name type="scientific">Pseudonocardia ammonioxydans</name>
    <dbReference type="NCBI Taxonomy" id="260086"/>
    <lineage>
        <taxon>Bacteria</taxon>
        <taxon>Bacillati</taxon>
        <taxon>Actinomycetota</taxon>
        <taxon>Actinomycetes</taxon>
        <taxon>Pseudonocardiales</taxon>
        <taxon>Pseudonocardiaceae</taxon>
        <taxon>Pseudonocardia</taxon>
    </lineage>
</organism>
<feature type="transmembrane region" description="Helical" evidence="9">
    <location>
        <begin position="94"/>
        <end position="113"/>
    </location>
</feature>
<feature type="region of interest" description="Disordered" evidence="8">
    <location>
        <begin position="1"/>
        <end position="20"/>
    </location>
</feature>
<comment type="subcellular location">
    <subcellularLocation>
        <location evidence="1">Cell membrane</location>
        <topology evidence="1">Multi-pass membrane protein</topology>
    </subcellularLocation>
</comment>
<dbReference type="FunFam" id="1.20.1720.10:FF:000005">
    <property type="entry name" value="Bcr/CflA family efflux transporter"/>
    <property type="match status" value="1"/>
</dbReference>
<keyword evidence="7 9" id="KW-0472">Membrane</keyword>
<dbReference type="PRINTS" id="PR01035">
    <property type="entry name" value="TCRTETA"/>
</dbReference>
<dbReference type="GO" id="GO:0005886">
    <property type="term" value="C:plasma membrane"/>
    <property type="evidence" value="ECO:0007669"/>
    <property type="project" value="UniProtKB-SubCell"/>
</dbReference>
<feature type="transmembrane region" description="Helical" evidence="9">
    <location>
        <begin position="327"/>
        <end position="350"/>
    </location>
</feature>
<feature type="transmembrane region" description="Helical" evidence="9">
    <location>
        <begin position="63"/>
        <end position="82"/>
    </location>
</feature>
<keyword evidence="4" id="KW-1003">Cell membrane</keyword>
<evidence type="ECO:0000313" key="11">
    <source>
        <dbReference type="EMBL" id="SFM97499.1"/>
    </source>
</evidence>
<keyword evidence="5 9" id="KW-0812">Transmembrane</keyword>
<evidence type="ECO:0000259" key="10">
    <source>
        <dbReference type="PROSITE" id="PS50850"/>
    </source>
</evidence>
<dbReference type="PANTHER" id="PTHR23502">
    <property type="entry name" value="MAJOR FACILITATOR SUPERFAMILY"/>
    <property type="match status" value="1"/>
</dbReference>
<dbReference type="AlphaFoldDB" id="A0A1I4V8E2"/>
<protein>
    <submittedName>
        <fullName evidence="11">MFS transporter, DHA1 family, bicyclomycin/chloramphenicol resistance protein</fullName>
    </submittedName>
</protein>
<dbReference type="GO" id="GO:1990961">
    <property type="term" value="P:xenobiotic detoxification by transmembrane export across the plasma membrane"/>
    <property type="evidence" value="ECO:0007669"/>
    <property type="project" value="InterPro"/>
</dbReference>
<dbReference type="InterPro" id="IPR020846">
    <property type="entry name" value="MFS_dom"/>
</dbReference>
<dbReference type="CDD" id="cd17320">
    <property type="entry name" value="MFS_MdfA_MDR_like"/>
    <property type="match status" value="1"/>
</dbReference>
<keyword evidence="6 9" id="KW-1133">Transmembrane helix</keyword>
<dbReference type="InterPro" id="IPR036259">
    <property type="entry name" value="MFS_trans_sf"/>
</dbReference>
<evidence type="ECO:0000256" key="8">
    <source>
        <dbReference type="SAM" id="MobiDB-lite"/>
    </source>
</evidence>
<keyword evidence="12" id="KW-1185">Reference proteome</keyword>
<feature type="transmembrane region" description="Helical" evidence="9">
    <location>
        <begin position="298"/>
        <end position="321"/>
    </location>
</feature>
<dbReference type="Proteomes" id="UP000199614">
    <property type="component" value="Unassembled WGS sequence"/>
</dbReference>
<dbReference type="PANTHER" id="PTHR23502:SF132">
    <property type="entry name" value="POLYAMINE TRANSPORTER 2-RELATED"/>
    <property type="match status" value="1"/>
</dbReference>
<dbReference type="InterPro" id="IPR004812">
    <property type="entry name" value="Efflux_drug-R_Bcr/CmlA"/>
</dbReference>
<dbReference type="PROSITE" id="PS50850">
    <property type="entry name" value="MFS"/>
    <property type="match status" value="1"/>
</dbReference>
<evidence type="ECO:0000256" key="5">
    <source>
        <dbReference type="ARBA" id="ARBA00022692"/>
    </source>
</evidence>
<reference evidence="11 12" key="1">
    <citation type="submission" date="2016-10" db="EMBL/GenBank/DDBJ databases">
        <authorList>
            <person name="de Groot N.N."/>
        </authorList>
    </citation>
    <scope>NUCLEOTIDE SEQUENCE [LARGE SCALE GENOMIC DNA]</scope>
    <source>
        <strain evidence="11 12">CGMCC 4.1877</strain>
    </source>
</reference>
<comment type="similarity">
    <text evidence="2">Belongs to the major facilitator superfamily. Bcr/CmlA family.</text>
</comment>
<dbReference type="OrthoDB" id="9814303at2"/>
<feature type="transmembrane region" description="Helical" evidence="9">
    <location>
        <begin position="387"/>
        <end position="407"/>
    </location>
</feature>
<dbReference type="SUPFAM" id="SSF103473">
    <property type="entry name" value="MFS general substrate transporter"/>
    <property type="match status" value="1"/>
</dbReference>
<feature type="transmembrane region" description="Helical" evidence="9">
    <location>
        <begin position="182"/>
        <end position="202"/>
    </location>
</feature>
<gene>
    <name evidence="11" type="ORF">SAMN05216207_1005236</name>
</gene>
<evidence type="ECO:0000256" key="6">
    <source>
        <dbReference type="ARBA" id="ARBA00022989"/>
    </source>
</evidence>
<evidence type="ECO:0000256" key="1">
    <source>
        <dbReference type="ARBA" id="ARBA00004651"/>
    </source>
</evidence>
<dbReference type="GO" id="GO:0042910">
    <property type="term" value="F:xenobiotic transmembrane transporter activity"/>
    <property type="evidence" value="ECO:0007669"/>
    <property type="project" value="InterPro"/>
</dbReference>
<dbReference type="Gene3D" id="1.20.1720.10">
    <property type="entry name" value="Multidrug resistance protein D"/>
    <property type="match status" value="1"/>
</dbReference>
<dbReference type="NCBIfam" id="TIGR00710">
    <property type="entry name" value="efflux_Bcr_CflA"/>
    <property type="match status" value="1"/>
</dbReference>
<evidence type="ECO:0000256" key="9">
    <source>
        <dbReference type="SAM" id="Phobius"/>
    </source>
</evidence>
<proteinExistence type="inferred from homology"/>
<feature type="transmembrane region" description="Helical" evidence="9">
    <location>
        <begin position="272"/>
        <end position="291"/>
    </location>
</feature>
<evidence type="ECO:0000256" key="4">
    <source>
        <dbReference type="ARBA" id="ARBA00022475"/>
    </source>
</evidence>
<accession>A0A1I4V8E2</accession>
<dbReference type="STRING" id="260086.SAMN05216207_1005236"/>
<evidence type="ECO:0000256" key="3">
    <source>
        <dbReference type="ARBA" id="ARBA00022448"/>
    </source>
</evidence>
<feature type="transmembrane region" description="Helical" evidence="9">
    <location>
        <begin position="152"/>
        <end position="176"/>
    </location>
</feature>
<evidence type="ECO:0000256" key="7">
    <source>
        <dbReference type="ARBA" id="ARBA00023136"/>
    </source>
</evidence>
<feature type="transmembrane region" description="Helical" evidence="9">
    <location>
        <begin position="232"/>
        <end position="252"/>
    </location>
</feature>
<dbReference type="EMBL" id="FOUY01000005">
    <property type="protein sequence ID" value="SFM97499.1"/>
    <property type="molecule type" value="Genomic_DNA"/>
</dbReference>
<feature type="transmembrane region" description="Helical" evidence="9">
    <location>
        <begin position="119"/>
        <end position="140"/>
    </location>
</feature>
<feature type="compositionally biased region" description="Polar residues" evidence="8">
    <location>
        <begin position="1"/>
        <end position="10"/>
    </location>
</feature>
<feature type="transmembrane region" description="Helical" evidence="9">
    <location>
        <begin position="21"/>
        <end position="43"/>
    </location>
</feature>
<evidence type="ECO:0000256" key="2">
    <source>
        <dbReference type="ARBA" id="ARBA00006236"/>
    </source>
</evidence>
<feature type="domain" description="Major facilitator superfamily (MFS) profile" evidence="10">
    <location>
        <begin position="25"/>
        <end position="411"/>
    </location>
</feature>
<feature type="transmembrane region" description="Helical" evidence="9">
    <location>
        <begin position="362"/>
        <end position="381"/>
    </location>
</feature>
<evidence type="ECO:0000313" key="12">
    <source>
        <dbReference type="Proteomes" id="UP000199614"/>
    </source>
</evidence>
<keyword evidence="3" id="KW-0813">Transport</keyword>
<dbReference type="InterPro" id="IPR001958">
    <property type="entry name" value="Tet-R_TetA/multi-R_MdtG-like"/>
</dbReference>
<dbReference type="RefSeq" id="WP_093339297.1">
    <property type="nucleotide sequence ID" value="NZ_FOUY01000005.1"/>
</dbReference>